<dbReference type="AlphaFoldDB" id="A0A8J3DD98"/>
<sequence length="227" mass="24601">MHQLSHRQVITGGCILAFGAAFLNAGFIIKTGTSVSHLTGDISRIASGIFTLTDDTVEDLLMVLVATMGFITGATLSGYLIHHPTLEIKMPYGRILSSLGFVLFAAHFLFDEHPIVAISLGSIVCGAQNALASRYRGVILRTTHLTGLFTDLGIHLGMKLRGHQIENWKILIPIVMAFSFFLGAAISSALIVYVDVDWILIAAIGYIFGGVSWSVYKRLPLLRPTNS</sequence>
<dbReference type="Pfam" id="PF06912">
    <property type="entry name" value="DUF1275"/>
    <property type="match status" value="1"/>
</dbReference>
<feature type="transmembrane region" description="Helical" evidence="1">
    <location>
        <begin position="198"/>
        <end position="216"/>
    </location>
</feature>
<dbReference type="PANTHER" id="PTHR37314">
    <property type="entry name" value="SLR0142 PROTEIN"/>
    <property type="match status" value="1"/>
</dbReference>
<accession>A0A8J3DD98</accession>
<keyword evidence="1" id="KW-0472">Membrane</keyword>
<evidence type="ECO:0000313" key="3">
    <source>
        <dbReference type="Proteomes" id="UP000642829"/>
    </source>
</evidence>
<name>A0A8J3DD98_9BACT</name>
<keyword evidence="1" id="KW-0812">Transmembrane</keyword>
<protein>
    <submittedName>
        <fullName evidence="2">DUF1275 family protein</fullName>
    </submittedName>
</protein>
<feature type="transmembrane region" description="Helical" evidence="1">
    <location>
        <begin position="170"/>
        <end position="192"/>
    </location>
</feature>
<dbReference type="PANTHER" id="PTHR37314:SF4">
    <property type="entry name" value="UPF0700 TRANSMEMBRANE PROTEIN YOAK"/>
    <property type="match status" value="1"/>
</dbReference>
<dbReference type="Proteomes" id="UP000642829">
    <property type="component" value="Unassembled WGS sequence"/>
</dbReference>
<keyword evidence="3" id="KW-1185">Reference proteome</keyword>
<reference evidence="2" key="2">
    <citation type="submission" date="2020-09" db="EMBL/GenBank/DDBJ databases">
        <authorList>
            <person name="Sun Q."/>
            <person name="Kim S."/>
        </authorList>
    </citation>
    <scope>NUCLEOTIDE SEQUENCE</scope>
    <source>
        <strain evidence="2">KCTC 12870</strain>
    </source>
</reference>
<dbReference type="EMBL" id="BMXG01000031">
    <property type="protein sequence ID" value="GHC13131.1"/>
    <property type="molecule type" value="Genomic_DNA"/>
</dbReference>
<evidence type="ECO:0000313" key="2">
    <source>
        <dbReference type="EMBL" id="GHC13131.1"/>
    </source>
</evidence>
<organism evidence="2 3">
    <name type="scientific">Cerasicoccus arenae</name>
    <dbReference type="NCBI Taxonomy" id="424488"/>
    <lineage>
        <taxon>Bacteria</taxon>
        <taxon>Pseudomonadati</taxon>
        <taxon>Verrucomicrobiota</taxon>
        <taxon>Opitutia</taxon>
        <taxon>Puniceicoccales</taxon>
        <taxon>Cerasicoccaceae</taxon>
        <taxon>Cerasicoccus</taxon>
    </lineage>
</organism>
<gene>
    <name evidence="2" type="ORF">GCM10007047_33040</name>
</gene>
<dbReference type="InterPro" id="IPR010699">
    <property type="entry name" value="DUF1275"/>
</dbReference>
<proteinExistence type="predicted"/>
<feature type="transmembrane region" description="Helical" evidence="1">
    <location>
        <begin position="115"/>
        <end position="132"/>
    </location>
</feature>
<feature type="transmembrane region" description="Helical" evidence="1">
    <location>
        <begin position="9"/>
        <end position="29"/>
    </location>
</feature>
<comment type="caution">
    <text evidence="2">The sequence shown here is derived from an EMBL/GenBank/DDBJ whole genome shotgun (WGS) entry which is preliminary data.</text>
</comment>
<feature type="transmembrane region" description="Helical" evidence="1">
    <location>
        <begin position="60"/>
        <end position="80"/>
    </location>
</feature>
<evidence type="ECO:0000256" key="1">
    <source>
        <dbReference type="SAM" id="Phobius"/>
    </source>
</evidence>
<reference evidence="2" key="1">
    <citation type="journal article" date="2014" name="Int. J. Syst. Evol. Microbiol.">
        <title>Complete genome sequence of Corynebacterium casei LMG S-19264T (=DSM 44701T), isolated from a smear-ripened cheese.</title>
        <authorList>
            <consortium name="US DOE Joint Genome Institute (JGI-PGF)"/>
            <person name="Walter F."/>
            <person name="Albersmeier A."/>
            <person name="Kalinowski J."/>
            <person name="Ruckert C."/>
        </authorList>
    </citation>
    <scope>NUCLEOTIDE SEQUENCE</scope>
    <source>
        <strain evidence="2">KCTC 12870</strain>
    </source>
</reference>
<feature type="transmembrane region" description="Helical" evidence="1">
    <location>
        <begin position="92"/>
        <end position="109"/>
    </location>
</feature>
<dbReference type="RefSeq" id="WP_189517333.1">
    <property type="nucleotide sequence ID" value="NZ_BMXG01000031.1"/>
</dbReference>
<keyword evidence="1" id="KW-1133">Transmembrane helix</keyword>